<dbReference type="Proteomes" id="UP000012137">
    <property type="component" value="Unassembled WGS sequence"/>
</dbReference>
<sequence>MIHSISQGPYDETNICFFILLICGTSAFAQNNSIWQTIFGGEQYNGLKPNECPEELPSGLVSLKDGTYVVVGASNDCSRQDTNLKIEQKKYSAAWSAKIDPLGNPVWWKYLFTSVPIDMGGYTVSVHNHDSVRGENLIATQDGGFITSGSIGSGTYNRKIVFSKYDGQGSLVSDKIIEAKEICDDVCGFEDPHIFHLQELANEKFRALVSVSYRTESTEQHGNTTTVISGIKTGFFYTLLSKDGSVKSSKHIPDLEYAPSATTSYEEGIVFAVSTDNVSGRESQRDLVLHRYDSDGKPLWKKRFGSPNIEDFAVSIFKLSDGNLLLSGGVSGQNHQAVWLLKLSPKGEVIWETKQRLGGHNFMGPIIESPDQGFFGVLSDGEGPMILVKFDSNGKKVWEKKHSQRLYMANKILKNDKGYIILSYTKKKPAQYIDALLIQTDWDGNISKEAFRKNFP</sequence>
<name>M6KDW6_LEPIR</name>
<dbReference type="InterPro" id="IPR015943">
    <property type="entry name" value="WD40/YVTN_repeat-like_dom_sf"/>
</dbReference>
<dbReference type="AlphaFoldDB" id="M6KDW6"/>
<dbReference type="PANTHER" id="PTHR42754:SF1">
    <property type="entry name" value="LIPOPROTEIN"/>
    <property type="match status" value="1"/>
</dbReference>
<evidence type="ECO:0000313" key="2">
    <source>
        <dbReference type="Proteomes" id="UP000012137"/>
    </source>
</evidence>
<evidence type="ECO:0000313" key="1">
    <source>
        <dbReference type="EMBL" id="EMN32374.1"/>
    </source>
</evidence>
<reference evidence="1 2" key="1">
    <citation type="submission" date="2013-01" db="EMBL/GenBank/DDBJ databases">
        <authorList>
            <person name="Harkins D.M."/>
            <person name="Durkin A.S."/>
            <person name="Brinkac L.M."/>
            <person name="Haft D.H."/>
            <person name="Selengut J.D."/>
            <person name="Sanka R."/>
            <person name="DePew J."/>
            <person name="Purushe J."/>
            <person name="Peacock S.J."/>
            <person name="Thaipadungpanit J."/>
            <person name="Wuthiekanun V.W."/>
            <person name="Day N.P."/>
            <person name="Vinetz J.M."/>
            <person name="Sutton G.G."/>
            <person name="Nierman W.C."/>
            <person name="Fouts D.E."/>
        </authorList>
    </citation>
    <scope>NUCLEOTIDE SEQUENCE [LARGE SCALE GENOMIC DNA]</scope>
    <source>
        <strain evidence="1 2">L0374</strain>
    </source>
</reference>
<dbReference type="InterPro" id="IPR011047">
    <property type="entry name" value="Quinoprotein_ADH-like_sf"/>
</dbReference>
<comment type="caution">
    <text evidence="1">The sequence shown here is derived from an EMBL/GenBank/DDBJ whole genome shotgun (WGS) entry which is preliminary data.</text>
</comment>
<dbReference type="EMBL" id="AHMZ02000032">
    <property type="protein sequence ID" value="EMN32374.1"/>
    <property type="molecule type" value="Genomic_DNA"/>
</dbReference>
<organism evidence="1 2">
    <name type="scientific">Leptospira interrogans serovar Pyrogenes str. L0374</name>
    <dbReference type="NCBI Taxonomy" id="1049928"/>
    <lineage>
        <taxon>Bacteria</taxon>
        <taxon>Pseudomonadati</taxon>
        <taxon>Spirochaetota</taxon>
        <taxon>Spirochaetia</taxon>
        <taxon>Leptospirales</taxon>
        <taxon>Leptospiraceae</taxon>
        <taxon>Leptospira</taxon>
    </lineage>
</organism>
<accession>M6KDW6</accession>
<gene>
    <name evidence="1" type="ORF">LEP1GSC083_4527</name>
</gene>
<dbReference type="Gene3D" id="2.130.10.10">
    <property type="entry name" value="YVTN repeat-like/Quinoprotein amine dehydrogenase"/>
    <property type="match status" value="1"/>
</dbReference>
<protein>
    <submittedName>
        <fullName evidence="1">Uncharacterized protein</fullName>
    </submittedName>
</protein>
<dbReference type="PANTHER" id="PTHR42754">
    <property type="entry name" value="ENDOGLUCANASE"/>
    <property type="match status" value="1"/>
</dbReference>
<proteinExistence type="predicted"/>
<dbReference type="SUPFAM" id="SSF50998">
    <property type="entry name" value="Quinoprotein alcohol dehydrogenase-like"/>
    <property type="match status" value="1"/>
</dbReference>